<keyword evidence="1 4" id="KW-0328">Glycosyltransferase</keyword>
<evidence type="ECO:0000256" key="1">
    <source>
        <dbReference type="ARBA" id="ARBA00022676"/>
    </source>
</evidence>
<sequence length="138" mass="16216">MGDLFTMKYDVISWENIDEAIEILAKQIEDSKIKYEVIYGLARGGLVPAVMLSHRLKVPMVLNMEEVWRLKVKDKSVLIVDDISDTGETLKYFDDQKFDIATLFIREHTSKIRPKYIYRSINHDDWLLFPWETKSSSK</sequence>
<dbReference type="STRING" id="759914.BP951000_1823"/>
<evidence type="ECO:0000313" key="5">
    <source>
        <dbReference type="Proteomes" id="UP000000332"/>
    </source>
</evidence>
<dbReference type="PANTHER" id="PTHR43363">
    <property type="entry name" value="HYPOXANTHINE PHOSPHORIBOSYLTRANSFERASE"/>
    <property type="match status" value="1"/>
</dbReference>
<dbReference type="SUPFAM" id="SSF53271">
    <property type="entry name" value="PRTase-like"/>
    <property type="match status" value="1"/>
</dbReference>
<dbReference type="Gene3D" id="3.40.50.2020">
    <property type="match status" value="1"/>
</dbReference>
<protein>
    <submittedName>
        <fullName evidence="4">Purine phosphoribosyltransferase</fullName>
    </submittedName>
</protein>
<dbReference type="PANTHER" id="PTHR43363:SF1">
    <property type="entry name" value="HYPOXANTHINE-GUANINE PHOSPHORIBOSYLTRANSFERASE"/>
    <property type="match status" value="1"/>
</dbReference>
<dbReference type="HOGENOM" id="CLU_1913051_0_0_12"/>
<dbReference type="AlphaFoldDB" id="D8IF80"/>
<name>D8IF80_BRAP9</name>
<accession>D8IF80</accession>
<dbReference type="GO" id="GO:0016757">
    <property type="term" value="F:glycosyltransferase activity"/>
    <property type="evidence" value="ECO:0007669"/>
    <property type="project" value="UniProtKB-KW"/>
</dbReference>
<feature type="domain" description="Phosphoribosyltransferase" evidence="3">
    <location>
        <begin position="71"/>
        <end position="134"/>
    </location>
</feature>
<reference evidence="4 5" key="1">
    <citation type="journal article" date="2010" name="PLoS ONE">
        <title>The complete genome sequence of the pathogenic intestinal spirochete Brachyspira pilosicoli and comparison with other Brachyspira genomes.</title>
        <authorList>
            <person name="Wanchanthuek P."/>
            <person name="Bellgard M.I."/>
            <person name="La T."/>
            <person name="Ryan K."/>
            <person name="Moolhuijzen P."/>
            <person name="Chapman B."/>
            <person name="Black M."/>
            <person name="Schibeci D."/>
            <person name="Hunter A."/>
            <person name="Barrero R."/>
            <person name="Phillips N.D."/>
            <person name="Hampson D.J."/>
        </authorList>
    </citation>
    <scope>NUCLEOTIDE SEQUENCE [LARGE SCALE GENOMIC DNA]</scope>
    <source>
        <strain evidence="5">ATCC BAA-1826 / 95/1000</strain>
    </source>
</reference>
<proteinExistence type="predicted"/>
<evidence type="ECO:0000313" key="4">
    <source>
        <dbReference type="EMBL" id="ADK31803.1"/>
    </source>
</evidence>
<evidence type="ECO:0000259" key="3">
    <source>
        <dbReference type="Pfam" id="PF00156"/>
    </source>
</evidence>
<evidence type="ECO:0000256" key="2">
    <source>
        <dbReference type="ARBA" id="ARBA00022679"/>
    </source>
</evidence>
<gene>
    <name evidence="4" type="ordered locus">BP951000_1823</name>
</gene>
<dbReference type="EMBL" id="CP002025">
    <property type="protein sequence ID" value="ADK31803.1"/>
    <property type="molecule type" value="Genomic_DNA"/>
</dbReference>
<dbReference type="Pfam" id="PF00156">
    <property type="entry name" value="Pribosyltran"/>
    <property type="match status" value="1"/>
</dbReference>
<dbReference type="Proteomes" id="UP000000332">
    <property type="component" value="Chromosome"/>
</dbReference>
<keyword evidence="2 4" id="KW-0808">Transferase</keyword>
<dbReference type="InterPro" id="IPR000836">
    <property type="entry name" value="PRTase_dom"/>
</dbReference>
<dbReference type="InterPro" id="IPR029057">
    <property type="entry name" value="PRTase-like"/>
</dbReference>
<organism evidence="4 5">
    <name type="scientific">Brachyspira pilosicoli (strain ATCC BAA-1826 / 95/1000)</name>
    <dbReference type="NCBI Taxonomy" id="759914"/>
    <lineage>
        <taxon>Bacteria</taxon>
        <taxon>Pseudomonadati</taxon>
        <taxon>Spirochaetota</taxon>
        <taxon>Spirochaetia</taxon>
        <taxon>Brachyspirales</taxon>
        <taxon>Brachyspiraceae</taxon>
        <taxon>Brachyspira</taxon>
    </lineage>
</organism>
<keyword evidence="5" id="KW-1185">Reference proteome</keyword>
<dbReference type="KEGG" id="bpo:BP951000_1823"/>
<dbReference type="CDD" id="cd06223">
    <property type="entry name" value="PRTases_typeI"/>
    <property type="match status" value="1"/>
</dbReference>
<dbReference type="InParanoid" id="D8IF80"/>
<dbReference type="eggNOG" id="COG2236">
    <property type="taxonomic scope" value="Bacteria"/>
</dbReference>